<organism evidence="1 2">
    <name type="scientific">Xanthomarina spongicola</name>
    <dbReference type="NCBI Taxonomy" id="570520"/>
    <lineage>
        <taxon>Bacteria</taxon>
        <taxon>Pseudomonadati</taxon>
        <taxon>Bacteroidota</taxon>
        <taxon>Flavobacteriia</taxon>
        <taxon>Flavobacteriales</taxon>
        <taxon>Flavobacteriaceae</taxon>
        <taxon>Xanthomarina</taxon>
    </lineage>
</organism>
<evidence type="ECO:0000313" key="2">
    <source>
        <dbReference type="Proteomes" id="UP000245430"/>
    </source>
</evidence>
<protein>
    <submittedName>
        <fullName evidence="1">Uncharacterized protein</fullName>
    </submittedName>
</protein>
<reference evidence="1 2" key="1">
    <citation type="submission" date="2018-05" db="EMBL/GenBank/DDBJ databases">
        <title>Genomic Encyclopedia of Archaeal and Bacterial Type Strains, Phase II (KMG-II): from individual species to whole genera.</title>
        <authorList>
            <person name="Goeker M."/>
        </authorList>
    </citation>
    <scope>NUCLEOTIDE SEQUENCE [LARGE SCALE GENOMIC DNA]</scope>
    <source>
        <strain evidence="1 2">DSM 22637</strain>
    </source>
</reference>
<dbReference type="EMBL" id="QGGP01000011">
    <property type="protein sequence ID" value="PWK17147.1"/>
    <property type="molecule type" value="Genomic_DNA"/>
</dbReference>
<dbReference type="AlphaFoldDB" id="A0A316DFS3"/>
<name>A0A316DFS3_9FLAO</name>
<evidence type="ECO:0000313" key="1">
    <source>
        <dbReference type="EMBL" id="PWK17147.1"/>
    </source>
</evidence>
<gene>
    <name evidence="1" type="ORF">LX78_02888</name>
</gene>
<proteinExistence type="predicted"/>
<comment type="caution">
    <text evidence="1">The sequence shown here is derived from an EMBL/GenBank/DDBJ whole genome shotgun (WGS) entry which is preliminary data.</text>
</comment>
<sequence>MRGFILKLFYFYKMKLYLLISVFFFTFLTFAQDEGKKAYMFDENGNAIGQKEFFSKLNSETYYKRAVVNDTAVLARLYVRIFEGQLDKPSYTNFMSFLEKTIKTKVDTTKTLVIYFFYESDKRLAKHYANTKRLIELNNNPAVETFYMTEKGFQFKNRKHIFYEDSLDVVKQTFFIPNVCCGSAVVLKPNGNYYKELGEFNSYKLPEKALMDW</sequence>
<accession>A0A316DFS3</accession>
<dbReference type="Proteomes" id="UP000245430">
    <property type="component" value="Unassembled WGS sequence"/>
</dbReference>
<keyword evidence="2" id="KW-1185">Reference proteome</keyword>